<dbReference type="EMBL" id="UINC01128802">
    <property type="protein sequence ID" value="SVD08788.1"/>
    <property type="molecule type" value="Genomic_DNA"/>
</dbReference>
<dbReference type="AlphaFoldDB" id="A0A382SHY1"/>
<organism evidence="1">
    <name type="scientific">marine metagenome</name>
    <dbReference type="NCBI Taxonomy" id="408172"/>
    <lineage>
        <taxon>unclassified sequences</taxon>
        <taxon>metagenomes</taxon>
        <taxon>ecological metagenomes</taxon>
    </lineage>
</organism>
<evidence type="ECO:0000313" key="1">
    <source>
        <dbReference type="EMBL" id="SVD08788.1"/>
    </source>
</evidence>
<name>A0A382SHY1_9ZZZZ</name>
<reference evidence="1" key="1">
    <citation type="submission" date="2018-05" db="EMBL/GenBank/DDBJ databases">
        <authorList>
            <person name="Lanie J.A."/>
            <person name="Ng W.-L."/>
            <person name="Kazmierczak K.M."/>
            <person name="Andrzejewski T.M."/>
            <person name="Davidsen T.M."/>
            <person name="Wayne K.J."/>
            <person name="Tettelin H."/>
            <person name="Glass J.I."/>
            <person name="Rusch D."/>
            <person name="Podicherti R."/>
            <person name="Tsui H.-C.T."/>
            <person name="Winkler M.E."/>
        </authorList>
    </citation>
    <scope>NUCLEOTIDE SEQUENCE</scope>
</reference>
<gene>
    <name evidence="1" type="ORF">METZ01_LOCUS361642</name>
</gene>
<accession>A0A382SHY1</accession>
<protein>
    <submittedName>
        <fullName evidence="1">Uncharacterized protein</fullName>
    </submittedName>
</protein>
<feature type="non-terminal residue" evidence="1">
    <location>
        <position position="1"/>
    </location>
</feature>
<proteinExistence type="predicted"/>
<sequence length="30" mass="3592">TPTKIATRCDQICYWIFNDYKLPNGLWAFL</sequence>